<dbReference type="PROSITE" id="PS50111">
    <property type="entry name" value="CHEMOTAXIS_TRANSDUC_2"/>
    <property type="match status" value="1"/>
</dbReference>
<dbReference type="CDD" id="cd11386">
    <property type="entry name" value="MCP_signal"/>
    <property type="match status" value="1"/>
</dbReference>
<feature type="transmembrane region" description="Helical" evidence="11">
    <location>
        <begin position="12"/>
        <end position="33"/>
    </location>
</feature>
<comment type="caution">
    <text evidence="14">The sequence shown here is derived from an EMBL/GenBank/DDBJ whole genome shotgun (WGS) entry which is preliminary data.</text>
</comment>
<evidence type="ECO:0000313" key="14">
    <source>
        <dbReference type="EMBL" id="KAA5840565.1"/>
    </source>
</evidence>
<dbReference type="SMART" id="SM00283">
    <property type="entry name" value="MA"/>
    <property type="match status" value="1"/>
</dbReference>
<comment type="subcellular location">
    <subcellularLocation>
        <location evidence="1">Cell membrane</location>
        <topology evidence="1">Multi-pass membrane protein</topology>
    </subcellularLocation>
</comment>
<dbReference type="CDD" id="cd06225">
    <property type="entry name" value="HAMP"/>
    <property type="match status" value="1"/>
</dbReference>
<evidence type="ECO:0000259" key="12">
    <source>
        <dbReference type="PROSITE" id="PS50111"/>
    </source>
</evidence>
<dbReference type="SMART" id="SM00304">
    <property type="entry name" value="HAMP"/>
    <property type="match status" value="1"/>
</dbReference>
<protein>
    <submittedName>
        <fullName evidence="14">HAMP domain-containing protein</fullName>
    </submittedName>
</protein>
<dbReference type="GO" id="GO:0007165">
    <property type="term" value="P:signal transduction"/>
    <property type="evidence" value="ECO:0007669"/>
    <property type="project" value="UniProtKB-KW"/>
</dbReference>
<dbReference type="GO" id="GO:0006935">
    <property type="term" value="P:chemotaxis"/>
    <property type="evidence" value="ECO:0007669"/>
    <property type="project" value="UniProtKB-KW"/>
</dbReference>
<keyword evidence="7 11" id="KW-0472">Membrane</keyword>
<keyword evidence="4" id="KW-0145">Chemotaxis</keyword>
<dbReference type="Pfam" id="PF00672">
    <property type="entry name" value="HAMP"/>
    <property type="match status" value="1"/>
</dbReference>
<keyword evidence="8 10" id="KW-0807">Transducer</keyword>
<dbReference type="Gene3D" id="1.10.8.500">
    <property type="entry name" value="HAMP domain in histidine kinase"/>
    <property type="match status" value="1"/>
</dbReference>
<dbReference type="Pfam" id="PF00015">
    <property type="entry name" value="MCPsignal"/>
    <property type="match status" value="1"/>
</dbReference>
<evidence type="ECO:0000259" key="13">
    <source>
        <dbReference type="PROSITE" id="PS50885"/>
    </source>
</evidence>
<dbReference type="PANTHER" id="PTHR32089">
    <property type="entry name" value="METHYL-ACCEPTING CHEMOTAXIS PROTEIN MCPB"/>
    <property type="match status" value="1"/>
</dbReference>
<dbReference type="FunFam" id="1.10.287.950:FF:000001">
    <property type="entry name" value="Methyl-accepting chemotaxis sensory transducer"/>
    <property type="match status" value="1"/>
</dbReference>
<dbReference type="InterPro" id="IPR004089">
    <property type="entry name" value="MCPsignal_dom"/>
</dbReference>
<evidence type="ECO:0000256" key="4">
    <source>
        <dbReference type="ARBA" id="ARBA00022500"/>
    </source>
</evidence>
<feature type="transmembrane region" description="Helical" evidence="11">
    <location>
        <begin position="365"/>
        <end position="383"/>
    </location>
</feature>
<evidence type="ECO:0000256" key="1">
    <source>
        <dbReference type="ARBA" id="ARBA00004651"/>
    </source>
</evidence>
<evidence type="ECO:0000256" key="9">
    <source>
        <dbReference type="ARBA" id="ARBA00029447"/>
    </source>
</evidence>
<evidence type="ECO:0000313" key="15">
    <source>
        <dbReference type="Proteomes" id="UP000323924"/>
    </source>
</evidence>
<organism evidence="14 15">
    <name type="scientific">Pseudomonas chlororaphis</name>
    <dbReference type="NCBI Taxonomy" id="587753"/>
    <lineage>
        <taxon>Bacteria</taxon>
        <taxon>Pseudomonadati</taxon>
        <taxon>Pseudomonadota</taxon>
        <taxon>Gammaproteobacteria</taxon>
        <taxon>Pseudomonadales</taxon>
        <taxon>Pseudomonadaceae</taxon>
        <taxon>Pseudomonas</taxon>
    </lineage>
</organism>
<comment type="similarity">
    <text evidence="9">Belongs to the methyl-accepting chemotaxis (MCP) protein family.</text>
</comment>
<keyword evidence="3" id="KW-0488">Methylation</keyword>
<sequence length="715" mass="76956">MSLRQLSIQWKITLLAGLCLAGVVTLLVGLSLYRMEHSSALVKASSMEMLNEAAQARIEAQGEVQALGIRQQFMDAYQYGHGFSRQVLFLREQAEKRFLDAFDLREDLTRQVKSALQANPDLLGLSLVFEANALDGKDELFSGQSELGSNDKGRFALYWSQPTPSKLTSMALPESDMSDTTTGPSGQPANAWFTCPRSTLKPCVIEPYFYVIDGQNVLMTSIVFPLLVNGKVIASLSVDINLNSLQSVSQQASKELYDGQTMVSIISPVGLLAGYSADASKLSQRLDQLDKTNGGELIRLLSASTQTQSLHNDNALKVLAPFTPIPGGKPWGVLLQVPERVLVGPAEALKNQLDQSNQTGTLVELGLGLLAAVLGLLLVWLMARSVTRPILGVAQMLEDIASGEGDLTRRLAYDKKDELGQLAGWFNRFLDKLQPIIAEVKRSVQDARGTADQSSAIATQTSAGMEQQYRQVDQVATASHEMSATAQDVARSAAQAAQAARDADQATRQGLSVIDRTTASIDHLAADMSTAMTQVEGLAANSEKIGSVLEVIRAIAEQTNLLALNAAIEAARAGEAGRGFAVVADEVRNLARRTQESVEETRQVIEQLQSGTQEVVGSMGNSHRQAQGSVEQVGQAVTALRQIGDAVTVISDMNLQIASAAEEQSAVAEEINNNVATIRDVTESLSEQANESARVSQSLNSLANQQQSLMDQFRV</sequence>
<name>A0AB34C241_9PSED</name>
<feature type="domain" description="HAMP" evidence="13">
    <location>
        <begin position="384"/>
        <end position="438"/>
    </location>
</feature>
<dbReference type="InterPro" id="IPR003660">
    <property type="entry name" value="HAMP_dom"/>
</dbReference>
<dbReference type="Gene3D" id="3.30.450.20">
    <property type="entry name" value="PAS domain"/>
    <property type="match status" value="1"/>
</dbReference>
<dbReference type="PROSITE" id="PS50885">
    <property type="entry name" value="HAMP"/>
    <property type="match status" value="1"/>
</dbReference>
<dbReference type="CDD" id="cd12913">
    <property type="entry name" value="PDC1_MCP_like"/>
    <property type="match status" value="1"/>
</dbReference>
<evidence type="ECO:0000256" key="2">
    <source>
        <dbReference type="ARBA" id="ARBA00022475"/>
    </source>
</evidence>
<dbReference type="Proteomes" id="UP000323924">
    <property type="component" value="Unassembled WGS sequence"/>
</dbReference>
<keyword evidence="5 11" id="KW-0812">Transmembrane</keyword>
<dbReference type="AlphaFoldDB" id="A0AB34C241"/>
<gene>
    <name evidence="14" type="ORF">F2A38_19350</name>
</gene>
<dbReference type="Gene3D" id="1.10.287.950">
    <property type="entry name" value="Methyl-accepting chemotaxis protein"/>
    <property type="match status" value="1"/>
</dbReference>
<reference evidence="14 15" key="1">
    <citation type="submission" date="2019-09" db="EMBL/GenBank/DDBJ databases">
        <authorList>
            <person name="Vacheron J."/>
            <person name="Dubost A."/>
            <person name="Prigent-Combaret C."/>
            <person name="Muller D."/>
        </authorList>
    </citation>
    <scope>NUCLEOTIDE SEQUENCE [LARGE SCALE GENOMIC DNA]</scope>
    <source>
        <strain evidence="14 15">JV497</strain>
    </source>
</reference>
<evidence type="ECO:0000256" key="10">
    <source>
        <dbReference type="PROSITE-ProRule" id="PRU00284"/>
    </source>
</evidence>
<dbReference type="GO" id="GO:0005886">
    <property type="term" value="C:plasma membrane"/>
    <property type="evidence" value="ECO:0007669"/>
    <property type="project" value="UniProtKB-SubCell"/>
</dbReference>
<evidence type="ECO:0000256" key="6">
    <source>
        <dbReference type="ARBA" id="ARBA00022989"/>
    </source>
</evidence>
<accession>A0AB34C241</accession>
<keyword evidence="6 11" id="KW-1133">Transmembrane helix</keyword>
<feature type="domain" description="Methyl-accepting transducer" evidence="12">
    <location>
        <begin position="443"/>
        <end position="679"/>
    </location>
</feature>
<evidence type="ECO:0000256" key="3">
    <source>
        <dbReference type="ARBA" id="ARBA00022481"/>
    </source>
</evidence>
<dbReference type="SUPFAM" id="SSF58104">
    <property type="entry name" value="Methyl-accepting chemotaxis protein (MCP) signaling domain"/>
    <property type="match status" value="1"/>
</dbReference>
<dbReference type="EMBL" id="VWPC01000018">
    <property type="protein sequence ID" value="KAA5840565.1"/>
    <property type="molecule type" value="Genomic_DNA"/>
</dbReference>
<evidence type="ECO:0000256" key="5">
    <source>
        <dbReference type="ARBA" id="ARBA00022692"/>
    </source>
</evidence>
<evidence type="ECO:0000256" key="8">
    <source>
        <dbReference type="ARBA" id="ARBA00023224"/>
    </source>
</evidence>
<keyword evidence="2" id="KW-1003">Cell membrane</keyword>
<proteinExistence type="inferred from homology"/>
<evidence type="ECO:0000256" key="7">
    <source>
        <dbReference type="ARBA" id="ARBA00023136"/>
    </source>
</evidence>
<evidence type="ECO:0000256" key="11">
    <source>
        <dbReference type="SAM" id="Phobius"/>
    </source>
</evidence>
<dbReference type="PANTHER" id="PTHR32089:SF120">
    <property type="entry name" value="METHYL-ACCEPTING CHEMOTAXIS PROTEIN TLPQ"/>
    <property type="match status" value="1"/>
</dbReference>